<evidence type="ECO:0000259" key="1">
    <source>
        <dbReference type="Pfam" id="PF03724"/>
    </source>
</evidence>
<comment type="caution">
    <text evidence="2">The sequence shown here is derived from an EMBL/GenBank/DDBJ whole genome shotgun (WGS) entry which is preliminary data.</text>
</comment>
<gene>
    <name evidence="2" type="ORF">BFP76_09645</name>
</gene>
<dbReference type="Gene3D" id="2.40.128.270">
    <property type="match status" value="1"/>
</dbReference>
<dbReference type="InterPro" id="IPR038670">
    <property type="entry name" value="HslJ-like_sf"/>
</dbReference>
<dbReference type="PANTHER" id="PTHR35535">
    <property type="entry name" value="HEAT SHOCK PROTEIN HSLJ"/>
    <property type="match status" value="1"/>
</dbReference>
<proteinExistence type="predicted"/>
<dbReference type="EMBL" id="MDGM01000014">
    <property type="protein sequence ID" value="PIB23265.1"/>
    <property type="molecule type" value="Genomic_DNA"/>
</dbReference>
<feature type="domain" description="DUF306" evidence="1">
    <location>
        <begin position="27"/>
        <end position="125"/>
    </location>
</feature>
<accession>A0A2G5K1G7</accession>
<dbReference type="InterPro" id="IPR005184">
    <property type="entry name" value="DUF306_Meta_HslJ"/>
</dbReference>
<dbReference type="PANTHER" id="PTHR35535:SF1">
    <property type="entry name" value="HEAT SHOCK PROTEIN HSLJ"/>
    <property type="match status" value="1"/>
</dbReference>
<dbReference type="OrthoDB" id="7777568at2"/>
<dbReference type="InterPro" id="IPR053147">
    <property type="entry name" value="Hsp_HslJ-like"/>
</dbReference>
<sequence length="131" mass="14398">MKYFALIIALALSACQKDETISGQTGTDGTWLLQRLEGKPVGVEITLEFPQKGRVIGKAPCNQYFADQVAPLPWINIETIGATRRACPQLKLEQQYFQALTQATLAEVQGDVLIMESEGGVVLEYKRLPAS</sequence>
<dbReference type="RefSeq" id="WP_099594550.1">
    <property type="nucleotide sequence ID" value="NZ_MDGM01000014.1"/>
</dbReference>
<dbReference type="PROSITE" id="PS51257">
    <property type="entry name" value="PROKAR_LIPOPROTEIN"/>
    <property type="match status" value="1"/>
</dbReference>
<dbReference type="AlphaFoldDB" id="A0A2G5K1G7"/>
<dbReference type="Pfam" id="PF03724">
    <property type="entry name" value="META"/>
    <property type="match status" value="1"/>
</dbReference>
<keyword evidence="3" id="KW-1185">Reference proteome</keyword>
<reference evidence="2 3" key="1">
    <citation type="submission" date="2016-08" db="EMBL/GenBank/DDBJ databases">
        <title>Draft genome of Amylibacter sp. strain 4G11.</title>
        <authorList>
            <person name="Wong S.-K."/>
            <person name="Hamasaki K."/>
            <person name="Yoshizawa S."/>
        </authorList>
    </citation>
    <scope>NUCLEOTIDE SEQUENCE [LARGE SCALE GENOMIC DNA]</scope>
    <source>
        <strain evidence="2 3">4G11</strain>
    </source>
</reference>
<dbReference type="Proteomes" id="UP000231516">
    <property type="component" value="Unassembled WGS sequence"/>
</dbReference>
<evidence type="ECO:0000313" key="2">
    <source>
        <dbReference type="EMBL" id="PIB23265.1"/>
    </source>
</evidence>
<evidence type="ECO:0000313" key="3">
    <source>
        <dbReference type="Proteomes" id="UP000231516"/>
    </source>
</evidence>
<protein>
    <recommendedName>
        <fullName evidence="1">DUF306 domain-containing protein</fullName>
    </recommendedName>
</protein>
<name>A0A2G5K1G7_9RHOB</name>
<organism evidence="2 3">
    <name type="scientific">Paramylibacter kogurei</name>
    <dbReference type="NCBI Taxonomy" id="1889778"/>
    <lineage>
        <taxon>Bacteria</taxon>
        <taxon>Pseudomonadati</taxon>
        <taxon>Pseudomonadota</taxon>
        <taxon>Alphaproteobacteria</taxon>
        <taxon>Rhodobacterales</taxon>
        <taxon>Paracoccaceae</taxon>
        <taxon>Paramylibacter</taxon>
    </lineage>
</organism>